<dbReference type="Proteomes" id="UP000644699">
    <property type="component" value="Unassembled WGS sequence"/>
</dbReference>
<organism evidence="1 2">
    <name type="scientific">Aureimonas endophytica</name>
    <dbReference type="NCBI Taxonomy" id="2027858"/>
    <lineage>
        <taxon>Bacteria</taxon>
        <taxon>Pseudomonadati</taxon>
        <taxon>Pseudomonadota</taxon>
        <taxon>Alphaproteobacteria</taxon>
        <taxon>Hyphomicrobiales</taxon>
        <taxon>Aurantimonadaceae</taxon>
        <taxon>Aureimonas</taxon>
    </lineage>
</organism>
<dbReference type="Gene3D" id="1.20.1220.20">
    <property type="entry name" value="Uncharcterised protein PF01724"/>
    <property type="match status" value="1"/>
</dbReference>
<evidence type="ECO:0000313" key="2">
    <source>
        <dbReference type="Proteomes" id="UP000644699"/>
    </source>
</evidence>
<dbReference type="AlphaFoldDB" id="A0A917A161"/>
<dbReference type="RefSeq" id="WP_188912510.1">
    <property type="nucleotide sequence ID" value="NZ_BMIQ01000009.1"/>
</dbReference>
<reference evidence="1" key="2">
    <citation type="submission" date="2020-09" db="EMBL/GenBank/DDBJ databases">
        <authorList>
            <person name="Sun Q."/>
            <person name="Zhou Y."/>
        </authorList>
    </citation>
    <scope>NUCLEOTIDE SEQUENCE</scope>
    <source>
        <strain evidence="1">CGMCC 1.15367</strain>
    </source>
</reference>
<dbReference type="PANTHER" id="PTHR34235:SF4">
    <property type="entry name" value="SLR0291 PROTEIN"/>
    <property type="match status" value="1"/>
</dbReference>
<proteinExistence type="predicted"/>
<comment type="caution">
    <text evidence="1">The sequence shown here is derived from an EMBL/GenBank/DDBJ whole genome shotgun (WGS) entry which is preliminary data.</text>
</comment>
<accession>A0A917A161</accession>
<protein>
    <recommendedName>
        <fullName evidence="3">DUF29 domain-containing protein</fullName>
    </recommendedName>
</protein>
<keyword evidence="2" id="KW-1185">Reference proteome</keyword>
<evidence type="ECO:0000313" key="1">
    <source>
        <dbReference type="EMBL" id="GGE20608.1"/>
    </source>
</evidence>
<dbReference type="Pfam" id="PF01724">
    <property type="entry name" value="DUF29"/>
    <property type="match status" value="1"/>
</dbReference>
<dbReference type="PANTHER" id="PTHR34235">
    <property type="entry name" value="SLR1203 PROTEIN-RELATED"/>
    <property type="match status" value="1"/>
</dbReference>
<evidence type="ECO:0008006" key="3">
    <source>
        <dbReference type="Google" id="ProtNLM"/>
    </source>
</evidence>
<gene>
    <name evidence="1" type="ORF">GCM10011390_44880</name>
</gene>
<dbReference type="InterPro" id="IPR002636">
    <property type="entry name" value="DUF29"/>
</dbReference>
<dbReference type="EMBL" id="BMIQ01000009">
    <property type="protein sequence ID" value="GGE20608.1"/>
    <property type="molecule type" value="Genomic_DNA"/>
</dbReference>
<name>A0A917A161_9HYPH</name>
<sequence length="151" mass="17297">MAEPLKKPTLYDTDFHAWTLDQAAKLRARAHNGIDWDHAAEEIESLGHSEESELESRLSVLVIHLLKWRFQPDERSGSWKGTIIEQRYRIGRRMRRSPSLKSYPRAILAEEYAYARQKAALETGLAESAFPPACPFAIEEILDPDFYPEAG</sequence>
<reference evidence="1" key="1">
    <citation type="journal article" date="2014" name="Int. J. Syst. Evol. Microbiol.">
        <title>Complete genome sequence of Corynebacterium casei LMG S-19264T (=DSM 44701T), isolated from a smear-ripened cheese.</title>
        <authorList>
            <consortium name="US DOE Joint Genome Institute (JGI-PGF)"/>
            <person name="Walter F."/>
            <person name="Albersmeier A."/>
            <person name="Kalinowski J."/>
            <person name="Ruckert C."/>
        </authorList>
    </citation>
    <scope>NUCLEOTIDE SEQUENCE</scope>
    <source>
        <strain evidence="1">CGMCC 1.15367</strain>
    </source>
</reference>